<evidence type="ECO:0000313" key="2">
    <source>
        <dbReference type="Proteomes" id="UP001229651"/>
    </source>
</evidence>
<evidence type="ECO:0008006" key="3">
    <source>
        <dbReference type="Google" id="ProtNLM"/>
    </source>
</evidence>
<protein>
    <recommendedName>
        <fullName evidence="3">Transcriptional regulator</fullName>
    </recommendedName>
</protein>
<sequence>MIPLHTIKLRPGELDKAIRLKHFPSDYALARAMGVARSTVVRVRAGQIEPGPRFIAGALVAFPELRFEDLFEISATA</sequence>
<dbReference type="EMBL" id="JAUSUT010000001">
    <property type="protein sequence ID" value="MDQ0377912.1"/>
    <property type="molecule type" value="Genomic_DNA"/>
</dbReference>
<proteinExistence type="predicted"/>
<gene>
    <name evidence="1" type="ORF">FB470_001906</name>
</gene>
<accession>A0ABU0ERL5</accession>
<reference evidence="1 2" key="1">
    <citation type="submission" date="2023-07" db="EMBL/GenBank/DDBJ databases">
        <title>Sequencing the genomes of 1000 actinobacteria strains.</title>
        <authorList>
            <person name="Klenk H.-P."/>
        </authorList>
    </citation>
    <scope>NUCLEOTIDE SEQUENCE [LARGE SCALE GENOMIC DNA]</scope>
    <source>
        <strain evidence="1 2">DSM 45805</strain>
    </source>
</reference>
<keyword evidence="2" id="KW-1185">Reference proteome</keyword>
<comment type="caution">
    <text evidence="1">The sequence shown here is derived from an EMBL/GenBank/DDBJ whole genome shotgun (WGS) entry which is preliminary data.</text>
</comment>
<dbReference type="RefSeq" id="WP_306990512.1">
    <property type="nucleotide sequence ID" value="NZ_JAUSUT010000001.1"/>
</dbReference>
<name>A0ABU0ERL5_9PSEU</name>
<dbReference type="Proteomes" id="UP001229651">
    <property type="component" value="Unassembled WGS sequence"/>
</dbReference>
<evidence type="ECO:0000313" key="1">
    <source>
        <dbReference type="EMBL" id="MDQ0377912.1"/>
    </source>
</evidence>
<organism evidence="1 2">
    <name type="scientific">Amycolatopsis thermophila</name>
    <dbReference type="NCBI Taxonomy" id="206084"/>
    <lineage>
        <taxon>Bacteria</taxon>
        <taxon>Bacillati</taxon>
        <taxon>Actinomycetota</taxon>
        <taxon>Actinomycetes</taxon>
        <taxon>Pseudonocardiales</taxon>
        <taxon>Pseudonocardiaceae</taxon>
        <taxon>Amycolatopsis</taxon>
    </lineage>
</organism>